<dbReference type="Proteomes" id="UP000194664">
    <property type="component" value="Unassembled WGS sequence"/>
</dbReference>
<dbReference type="PANTHER" id="PTHR28047">
    <property type="entry name" value="PROTEIN DCG1"/>
    <property type="match status" value="1"/>
</dbReference>
<evidence type="ECO:0000256" key="1">
    <source>
        <dbReference type="ARBA" id="ARBA00038414"/>
    </source>
</evidence>
<dbReference type="Pfam" id="PF01177">
    <property type="entry name" value="Asp_Glu_race"/>
    <property type="match status" value="1"/>
</dbReference>
<dbReference type="InterPro" id="IPR053714">
    <property type="entry name" value="Iso_Racemase_Enz_sf"/>
</dbReference>
<dbReference type="PANTHER" id="PTHR28047:SF5">
    <property type="entry name" value="PROTEIN DCG1"/>
    <property type="match status" value="1"/>
</dbReference>
<evidence type="ECO:0000313" key="2">
    <source>
        <dbReference type="EMBL" id="OUD10881.1"/>
    </source>
</evidence>
<dbReference type="Gene3D" id="3.40.50.12500">
    <property type="match status" value="1"/>
</dbReference>
<reference evidence="2 3" key="1">
    <citation type="submission" date="2016-12" db="EMBL/GenBank/DDBJ databases">
        <title>The draft genome sequence of HSLHS2.</title>
        <authorList>
            <person name="Hu D."/>
            <person name="Wang L."/>
            <person name="Shao Z."/>
        </authorList>
    </citation>
    <scope>NUCLEOTIDE SEQUENCE [LARGE SCALE GENOMIC DNA]</scope>
    <source>
        <strain evidence="2">MCCC 1A06712</strain>
    </source>
</reference>
<dbReference type="OrthoDB" id="9791723at2"/>
<gene>
    <name evidence="2" type="ORF">BVC71_05275</name>
</gene>
<protein>
    <submittedName>
        <fullName evidence="2">HyuE hydantoin racemase</fullName>
    </submittedName>
</protein>
<comment type="caution">
    <text evidence="2">The sequence shown here is derived from an EMBL/GenBank/DDBJ whole genome shotgun (WGS) entry which is preliminary data.</text>
</comment>
<dbReference type="RefSeq" id="WP_086450525.1">
    <property type="nucleotide sequence ID" value="NZ_MSPP01000001.1"/>
</dbReference>
<keyword evidence="3" id="KW-1185">Reference proteome</keyword>
<accession>A0A251X2T6</accession>
<proteinExistence type="inferred from homology"/>
<dbReference type="GO" id="GO:0047661">
    <property type="term" value="F:amino-acid racemase activity"/>
    <property type="evidence" value="ECO:0007669"/>
    <property type="project" value="InterPro"/>
</dbReference>
<dbReference type="EMBL" id="MSPP01000001">
    <property type="protein sequence ID" value="OUD10881.1"/>
    <property type="molecule type" value="Genomic_DNA"/>
</dbReference>
<sequence>MKLAYINPNATQAMTDSVVRVVSDAVPDIQVLGYTNANGPAAIQGPEDGDAAVPGVLALLDQAVIDGADAIVIACFDDTGLAPARALCPKPVIGIGQAAYVMAGLLGARFSVVTSLPVSIPVIQGNIVEMGYANACAKVRASNLPVLTIDEGSEETRQKLINSIRKAAQEDRVDSVVLGCAGMAYMREDLAQRSGVMLVDGVVAAAHLARAAVAMG</sequence>
<dbReference type="InterPro" id="IPR052186">
    <property type="entry name" value="Hydantoin_racemase-like"/>
</dbReference>
<dbReference type="AlphaFoldDB" id="A0A251X2T6"/>
<dbReference type="InterPro" id="IPR015942">
    <property type="entry name" value="Asp/Glu/hydantoin_racemase"/>
</dbReference>
<comment type="similarity">
    <text evidence="1">Belongs to the HyuE racemase family.</text>
</comment>
<name>A0A251X2T6_9RHOB</name>
<evidence type="ECO:0000313" key="3">
    <source>
        <dbReference type="Proteomes" id="UP000194664"/>
    </source>
</evidence>
<organism evidence="2 3">
    <name type="scientific">Marivivens niveibacter</name>
    <dbReference type="NCBI Taxonomy" id="1930667"/>
    <lineage>
        <taxon>Bacteria</taxon>
        <taxon>Pseudomonadati</taxon>
        <taxon>Pseudomonadota</taxon>
        <taxon>Alphaproteobacteria</taxon>
        <taxon>Rhodobacterales</taxon>
        <taxon>Paracoccaceae</taxon>
        <taxon>Marivivens group</taxon>
        <taxon>Marivivens</taxon>
    </lineage>
</organism>